<dbReference type="InterPro" id="IPR036047">
    <property type="entry name" value="F-box-like_dom_sf"/>
</dbReference>
<dbReference type="Gene3D" id="3.80.10.10">
    <property type="entry name" value="Ribonuclease Inhibitor"/>
    <property type="match status" value="2"/>
</dbReference>
<evidence type="ECO:0000313" key="13">
    <source>
        <dbReference type="EMBL" id="SZX65322.1"/>
    </source>
</evidence>
<evidence type="ECO:0000256" key="6">
    <source>
        <dbReference type="ARBA" id="ARBA00022737"/>
    </source>
</evidence>
<dbReference type="GO" id="GO:0016020">
    <property type="term" value="C:membrane"/>
    <property type="evidence" value="ECO:0007669"/>
    <property type="project" value="UniProtKB-SubCell"/>
</dbReference>
<keyword evidence="14" id="KW-1185">Reference proteome</keyword>
<dbReference type="PANTHER" id="PTHR27000">
    <property type="entry name" value="LEUCINE-RICH REPEAT RECEPTOR-LIKE PROTEIN KINASE FAMILY PROTEIN-RELATED"/>
    <property type="match status" value="1"/>
</dbReference>
<reference evidence="13 14" key="1">
    <citation type="submission" date="2016-10" db="EMBL/GenBank/DDBJ databases">
        <authorList>
            <person name="Cai Z."/>
        </authorList>
    </citation>
    <scope>NUCLEOTIDE SEQUENCE [LARGE SCALE GENOMIC DNA]</scope>
</reference>
<dbReference type="Pfam" id="PF12937">
    <property type="entry name" value="F-box-like"/>
    <property type="match status" value="1"/>
</dbReference>
<evidence type="ECO:0000256" key="8">
    <source>
        <dbReference type="ARBA" id="ARBA00023136"/>
    </source>
</evidence>
<evidence type="ECO:0000256" key="3">
    <source>
        <dbReference type="ARBA" id="ARBA00022614"/>
    </source>
</evidence>
<keyword evidence="5" id="KW-0732">Signal</keyword>
<evidence type="ECO:0000259" key="12">
    <source>
        <dbReference type="Pfam" id="PF12937"/>
    </source>
</evidence>
<evidence type="ECO:0000256" key="11">
    <source>
        <dbReference type="SAM" id="Coils"/>
    </source>
</evidence>
<evidence type="ECO:0000256" key="2">
    <source>
        <dbReference type="ARBA" id="ARBA00004430"/>
    </source>
</evidence>
<accession>A0A383VKR1</accession>
<proteinExistence type="predicted"/>
<protein>
    <recommendedName>
        <fullName evidence="12">F-box domain-containing protein</fullName>
    </recommendedName>
</protein>
<evidence type="ECO:0000256" key="7">
    <source>
        <dbReference type="ARBA" id="ARBA00022989"/>
    </source>
</evidence>
<dbReference type="InterPro" id="IPR032675">
    <property type="entry name" value="LRR_dom_sf"/>
</dbReference>
<dbReference type="GO" id="GO:0005930">
    <property type="term" value="C:axoneme"/>
    <property type="evidence" value="ECO:0007669"/>
    <property type="project" value="UniProtKB-SubCell"/>
</dbReference>
<dbReference type="SUPFAM" id="SSF81383">
    <property type="entry name" value="F-box domain"/>
    <property type="match status" value="1"/>
</dbReference>
<dbReference type="Proteomes" id="UP000256970">
    <property type="component" value="Unassembled WGS sequence"/>
</dbReference>
<evidence type="ECO:0000256" key="1">
    <source>
        <dbReference type="ARBA" id="ARBA00004167"/>
    </source>
</evidence>
<keyword evidence="11" id="KW-0175">Coiled coil</keyword>
<evidence type="ECO:0000313" key="14">
    <source>
        <dbReference type="Proteomes" id="UP000256970"/>
    </source>
</evidence>
<dbReference type="EMBL" id="FNXT01000617">
    <property type="protein sequence ID" value="SZX65322.1"/>
    <property type="molecule type" value="Genomic_DNA"/>
</dbReference>
<evidence type="ECO:0000256" key="10">
    <source>
        <dbReference type="ARBA" id="ARBA00023180"/>
    </source>
</evidence>
<gene>
    <name evidence="13" type="ORF">BQ4739_LOCUS5760</name>
</gene>
<dbReference type="InterPro" id="IPR001810">
    <property type="entry name" value="F-box_dom"/>
</dbReference>
<evidence type="ECO:0000256" key="9">
    <source>
        <dbReference type="ARBA" id="ARBA00023170"/>
    </source>
</evidence>
<keyword evidence="10" id="KW-0325">Glycoprotein</keyword>
<sequence>MELQMREKPPSQLPQELVTHVLRHADLQQRLGSCSLVCHTWRAAAAAASSDVRLDGTSCLTPISGLRIKSLGHWLLQHAAGVTQLEVHTRSIVLQAAPGTDKVLQLPAAQMQRLQTLSVSKCHLEVQQGVCGVQQQQQQQQLPHALRTITSSSSSSSDSGRQALTGLSSLTSLLLSSVGLIGPVGLGGLSALSGLQQLQLSEVTVTKQVLEVAPTPSAAQAKADQSQQQREQQLKHDILLGLGSLTQLTQLELPVQLLPKAAVAPFSCLQQLQTLILSEDVNSYSRELSPATLLRLPPSLTHLELVWREEQVLSSSLCPGLASLTNLQYLSICAENTAGLLPDFCSGMQQLTELRLFNNLSRDALPTLTRVLPALSRLESLLIENTGAVTPLPASDVAGYSTLLPLSQHITSIQLQWWEEAGLLRPGCGPHLFAAGRQLPKLKQLLLGVPDNWDAWESDMRLGGLATCVSNVGGECLGEGSLRSLVRCCPGLEYLAIAGLVEPDVQMQPLLQLTALTGLSVGGEAVTDDVAHDVLSKMRGLRRLGVFYAEGFSDCGLLALTKLQQLTHLAVGSCSISSDVSAKFAQGGEVQDDDSAESLELQLQDLLPPVWLQLLSRCVRSNQRSRLTDGSCGEVALEELMDVQRDTQDIMAMKERQLRMAATMAAAAAAELATRKQQAHAQQQLAAAAARATELEQRLAAAEAAAAAATTEEQACAQAAQQQLAAAEALATELERRLAAAEAAAAAAAAVTTREEQLRADASQKQLAAAEARAQLERRLAAAEAELAGYHMQI</sequence>
<evidence type="ECO:0000256" key="4">
    <source>
        <dbReference type="ARBA" id="ARBA00022692"/>
    </source>
</evidence>
<keyword evidence="6" id="KW-0677">Repeat</keyword>
<dbReference type="SUPFAM" id="SSF52058">
    <property type="entry name" value="L domain-like"/>
    <property type="match status" value="1"/>
</dbReference>
<evidence type="ECO:0000256" key="5">
    <source>
        <dbReference type="ARBA" id="ARBA00022729"/>
    </source>
</evidence>
<keyword evidence="8" id="KW-0472">Membrane</keyword>
<dbReference type="Gene3D" id="1.20.1280.50">
    <property type="match status" value="1"/>
</dbReference>
<comment type="subcellular location">
    <subcellularLocation>
        <location evidence="2">Cytoplasm</location>
        <location evidence="2">Cytoskeleton</location>
        <location evidence="2">Cilium axoneme</location>
    </subcellularLocation>
    <subcellularLocation>
        <location evidence="1">Membrane</location>
        <topology evidence="1">Single-pass membrane protein</topology>
    </subcellularLocation>
</comment>
<feature type="domain" description="F-box" evidence="12">
    <location>
        <begin position="11"/>
        <end position="46"/>
    </location>
</feature>
<keyword evidence="7" id="KW-1133">Transmembrane helix</keyword>
<keyword evidence="4" id="KW-0812">Transmembrane</keyword>
<feature type="coiled-coil region" evidence="11">
    <location>
        <begin position="678"/>
        <end position="793"/>
    </location>
</feature>
<dbReference type="AlphaFoldDB" id="A0A383VKR1"/>
<name>A0A383VKR1_TETOB</name>
<organism evidence="13 14">
    <name type="scientific">Tetradesmus obliquus</name>
    <name type="common">Green alga</name>
    <name type="synonym">Acutodesmus obliquus</name>
    <dbReference type="NCBI Taxonomy" id="3088"/>
    <lineage>
        <taxon>Eukaryota</taxon>
        <taxon>Viridiplantae</taxon>
        <taxon>Chlorophyta</taxon>
        <taxon>core chlorophytes</taxon>
        <taxon>Chlorophyceae</taxon>
        <taxon>CS clade</taxon>
        <taxon>Sphaeropleales</taxon>
        <taxon>Scenedesmaceae</taxon>
        <taxon>Tetradesmus</taxon>
    </lineage>
</organism>
<keyword evidence="9" id="KW-0675">Receptor</keyword>
<keyword evidence="3" id="KW-0433">Leucine-rich repeat</keyword>